<dbReference type="InterPro" id="IPR051922">
    <property type="entry name" value="Bact_Sporulation_Assoc"/>
</dbReference>
<protein>
    <recommendedName>
        <fullName evidence="4">Cell wall-binding protein</fullName>
    </recommendedName>
</protein>
<evidence type="ECO:0000256" key="1">
    <source>
        <dbReference type="SAM" id="SignalP"/>
    </source>
</evidence>
<evidence type="ECO:0000313" key="3">
    <source>
        <dbReference type="Proteomes" id="UP000019494"/>
    </source>
</evidence>
<reference evidence="3" key="1">
    <citation type="submission" date="2013-08" db="EMBL/GenBank/DDBJ databases">
        <title>Intrasporangium oryzae NRRL B-24470.</title>
        <authorList>
            <person name="Liu H."/>
            <person name="Wang G."/>
        </authorList>
    </citation>
    <scope>NUCLEOTIDE SEQUENCE [LARGE SCALE GENOMIC DNA]</scope>
    <source>
        <strain evidence="3">Q5-1</strain>
    </source>
</reference>
<feature type="chain" id="PRO_5004920358" description="Cell wall-binding protein" evidence="1">
    <location>
        <begin position="28"/>
        <end position="351"/>
    </location>
</feature>
<sequence>MRTPLRLTLAAASAAVLTATVLPPALAAAPAVPVYRVAGPNRIATAVAASTAMWDDAGTTNGPTAAAAVISRYDDYADALGGSALAGAVGGPLLLSHTAYIDAATMNEVKRILGTKGVVYVLGSTGAISGAAAQSLMDRGYTVKRLAGSDRYATSVAVAKEVARVGGKGHPQFIFATTGQNFPDGLAAGATAAGYAASVVLTKDSVLPPVVKSYLTAEQAAGTEVFAVGGATAKASFRWTDKLAGRDRYETAALVARAFWANPGSADDDATGIALATGENWPDALAGGALIATAGPLVLAKQASLPPATRAVTTEIVKSATPSTVQAGFVLGGPTVVTDGVKSAFTALLNP</sequence>
<dbReference type="OrthoDB" id="514320at2"/>
<dbReference type="AlphaFoldDB" id="W9GHF9"/>
<evidence type="ECO:0008006" key="4">
    <source>
        <dbReference type="Google" id="ProtNLM"/>
    </source>
</evidence>
<dbReference type="Gene3D" id="3.40.50.12090">
    <property type="match status" value="2"/>
</dbReference>
<keyword evidence="1" id="KW-0732">Signal</keyword>
<comment type="caution">
    <text evidence="2">The sequence shown here is derived from an EMBL/GenBank/DDBJ whole genome shotgun (WGS) entry which is preliminary data.</text>
</comment>
<gene>
    <name evidence="2" type="ORF">N864_09545</name>
</gene>
<dbReference type="EMBL" id="AWQS01000216">
    <property type="protein sequence ID" value="EWT04602.1"/>
    <property type="molecule type" value="Genomic_DNA"/>
</dbReference>
<dbReference type="Proteomes" id="UP000019494">
    <property type="component" value="Unassembled WGS sequence"/>
</dbReference>
<dbReference type="Pfam" id="PF04122">
    <property type="entry name" value="CW_binding_2"/>
    <property type="match status" value="3"/>
</dbReference>
<evidence type="ECO:0000313" key="2">
    <source>
        <dbReference type="EMBL" id="EWT04602.1"/>
    </source>
</evidence>
<organism evidence="2 3">
    <name type="scientific">Intrasporangium chromatireducens Q5-1</name>
    <dbReference type="NCBI Taxonomy" id="584657"/>
    <lineage>
        <taxon>Bacteria</taxon>
        <taxon>Bacillati</taxon>
        <taxon>Actinomycetota</taxon>
        <taxon>Actinomycetes</taxon>
        <taxon>Micrococcales</taxon>
        <taxon>Intrasporangiaceae</taxon>
        <taxon>Intrasporangium</taxon>
    </lineage>
</organism>
<accession>W9GHF9</accession>
<dbReference type="PANTHER" id="PTHR30032">
    <property type="entry name" value="N-ACETYLMURAMOYL-L-ALANINE AMIDASE-RELATED"/>
    <property type="match status" value="1"/>
</dbReference>
<proteinExistence type="predicted"/>
<feature type="signal peptide" evidence="1">
    <location>
        <begin position="1"/>
        <end position="27"/>
    </location>
</feature>
<keyword evidence="3" id="KW-1185">Reference proteome</keyword>
<name>W9GHF9_9MICO</name>
<dbReference type="InterPro" id="IPR007253">
    <property type="entry name" value="Cell_wall-bd_2"/>
</dbReference>
<dbReference type="RefSeq" id="WP_034720149.1">
    <property type="nucleotide sequence ID" value="NZ_AWQS01000216.1"/>
</dbReference>
<dbReference type="PANTHER" id="PTHR30032:SF8">
    <property type="entry name" value="GERMINATION-SPECIFIC N-ACETYLMURAMOYL-L-ALANINE AMIDASE"/>
    <property type="match status" value="1"/>
</dbReference>